<organism evidence="3">
    <name type="scientific">uncultured Friedmanniella sp</name>
    <dbReference type="NCBI Taxonomy" id="335381"/>
    <lineage>
        <taxon>Bacteria</taxon>
        <taxon>Bacillati</taxon>
        <taxon>Actinomycetota</taxon>
        <taxon>Actinomycetes</taxon>
        <taxon>Propionibacteriales</taxon>
        <taxon>Nocardioidaceae</taxon>
        <taxon>Friedmanniella</taxon>
        <taxon>environmental samples</taxon>
    </lineage>
</organism>
<evidence type="ECO:0000259" key="2">
    <source>
        <dbReference type="Pfam" id="PF00561"/>
    </source>
</evidence>
<proteinExistence type="predicted"/>
<name>A0A6J4KYI8_9ACTN</name>
<dbReference type="GO" id="GO:0046503">
    <property type="term" value="P:glycerolipid catabolic process"/>
    <property type="evidence" value="ECO:0007669"/>
    <property type="project" value="TreeGrafter"/>
</dbReference>
<evidence type="ECO:0000313" key="3">
    <source>
        <dbReference type="EMBL" id="CAA9316810.1"/>
    </source>
</evidence>
<accession>A0A6J4KYI8</accession>
<dbReference type="SUPFAM" id="SSF53474">
    <property type="entry name" value="alpha/beta-Hydrolases"/>
    <property type="match status" value="1"/>
</dbReference>
<dbReference type="Pfam" id="PF00561">
    <property type="entry name" value="Abhydrolase_1"/>
    <property type="match status" value="1"/>
</dbReference>
<keyword evidence="3" id="KW-0378">Hydrolase</keyword>
<dbReference type="GO" id="GO:0004806">
    <property type="term" value="F:triacylglycerol lipase activity"/>
    <property type="evidence" value="ECO:0007669"/>
    <property type="project" value="TreeGrafter"/>
</dbReference>
<dbReference type="AlphaFoldDB" id="A0A6J4KYI8"/>
<dbReference type="InterPro" id="IPR050471">
    <property type="entry name" value="AB_hydrolase"/>
</dbReference>
<reference evidence="3" key="1">
    <citation type="submission" date="2020-02" db="EMBL/GenBank/DDBJ databases">
        <authorList>
            <person name="Meier V. D."/>
        </authorList>
    </citation>
    <scope>NUCLEOTIDE SEQUENCE</scope>
    <source>
        <strain evidence="3">AVDCRST_MAG61</strain>
    </source>
</reference>
<gene>
    <name evidence="3" type="ORF">AVDCRST_MAG61-2083</name>
</gene>
<dbReference type="PANTHER" id="PTHR43433">
    <property type="entry name" value="HYDROLASE, ALPHA/BETA FOLD FAMILY PROTEIN"/>
    <property type="match status" value="1"/>
</dbReference>
<evidence type="ECO:0000256" key="1">
    <source>
        <dbReference type="SAM" id="MobiDB-lite"/>
    </source>
</evidence>
<dbReference type="PANTHER" id="PTHR43433:SF5">
    <property type="entry name" value="AB HYDROLASE-1 DOMAIN-CONTAINING PROTEIN"/>
    <property type="match status" value="1"/>
</dbReference>
<sequence>MSFPRLFSLTSVDPAEEDHMTAQLTAGRLDVPGASLYWETRGSGPLTLVIGQPMTSEPFGPLAELLADRRTVVTYDPRGLGRSTVQDPSQDVSPEIVADDLARLVETLGAGPADVLGSSGGAVAGLALAARHPAQVRTLVAHEPPVTELLPDAGHLRAVVDSIEDAYRREGSAAAWALFVSLVMHNGPLTEPRVPPVAWPPPGQDPTQADATSQEAAEPSAKQQADDELFFLHALKPFTRYRPDLDGLRSGSPRVVIAAGETSRQEVAVRATRVLAEQLGMAPTLFPGHHGGFMDDPVAFADVLRRVLDGAAG</sequence>
<dbReference type="EMBL" id="CADCTT010000270">
    <property type="protein sequence ID" value="CAA9316810.1"/>
    <property type="molecule type" value="Genomic_DNA"/>
</dbReference>
<dbReference type="InterPro" id="IPR029058">
    <property type="entry name" value="AB_hydrolase_fold"/>
</dbReference>
<feature type="domain" description="AB hydrolase-1" evidence="2">
    <location>
        <begin position="51"/>
        <end position="257"/>
    </location>
</feature>
<dbReference type="Gene3D" id="3.40.50.1820">
    <property type="entry name" value="alpha/beta hydrolase"/>
    <property type="match status" value="1"/>
</dbReference>
<feature type="compositionally biased region" description="Pro residues" evidence="1">
    <location>
        <begin position="193"/>
        <end position="204"/>
    </location>
</feature>
<dbReference type="InterPro" id="IPR000073">
    <property type="entry name" value="AB_hydrolase_1"/>
</dbReference>
<protein>
    <submittedName>
        <fullName evidence="3">Hydrolase</fullName>
    </submittedName>
</protein>
<feature type="region of interest" description="Disordered" evidence="1">
    <location>
        <begin position="193"/>
        <end position="224"/>
    </location>
</feature>